<dbReference type="InterPro" id="IPR029044">
    <property type="entry name" value="Nucleotide-diphossugar_trans"/>
</dbReference>
<dbReference type="Gene3D" id="3.90.550.10">
    <property type="entry name" value="Spore Coat Polysaccharide Biosynthesis Protein SpsA, Chain A"/>
    <property type="match status" value="1"/>
</dbReference>
<dbReference type="Proteomes" id="UP001597389">
    <property type="component" value="Unassembled WGS sequence"/>
</dbReference>
<accession>A0ABW4Z8S3</accession>
<dbReference type="RefSeq" id="WP_377086411.1">
    <property type="nucleotide sequence ID" value="NZ_JBHSJL010000014.1"/>
</dbReference>
<sequence>MKPTLLVLAAGMGSRYGGLKQMDPMGPNGETVLDYSVYDAIRAGFGRVVFIIREDFASEFKEQIGSKFADKIEVDYAYQDLNDLPEGFTLPEGRTKPWGTTHAILAARNIMPTPFAVINADDFYGSDSFKQITSYFDETAKSTDGVDHYCMVGYKLENTLSDHGNVNRGICTDVDGFLSNVEEHLDIEVEADGICRGENLSGERVELSVNSIASMNFWGFPPSLMKDLETHFIEFLKERGTEMKSECYIPTVVDEMLKSGKADCNILETSSSWFGVTYPQDKDMCVASITKLVEDGEYPADLWG</sequence>
<protein>
    <submittedName>
        <fullName evidence="2">NDP-sugar synthase</fullName>
    </submittedName>
</protein>
<dbReference type="InterPro" id="IPR005835">
    <property type="entry name" value="NTP_transferase_dom"/>
</dbReference>
<evidence type="ECO:0000313" key="2">
    <source>
        <dbReference type="EMBL" id="MFD2158381.1"/>
    </source>
</evidence>
<reference evidence="3" key="1">
    <citation type="journal article" date="2019" name="Int. J. Syst. Evol. Microbiol.">
        <title>The Global Catalogue of Microorganisms (GCM) 10K type strain sequencing project: providing services to taxonomists for standard genome sequencing and annotation.</title>
        <authorList>
            <consortium name="The Broad Institute Genomics Platform"/>
            <consortium name="The Broad Institute Genome Sequencing Center for Infectious Disease"/>
            <person name="Wu L."/>
            <person name="Ma J."/>
        </authorList>
    </citation>
    <scope>NUCLEOTIDE SEQUENCE [LARGE SCALE GENOMIC DNA]</scope>
    <source>
        <strain evidence="3">CCUG 57942</strain>
    </source>
</reference>
<organism evidence="2 3">
    <name type="scientific">Rubritalea tangerina</name>
    <dbReference type="NCBI Taxonomy" id="430798"/>
    <lineage>
        <taxon>Bacteria</taxon>
        <taxon>Pseudomonadati</taxon>
        <taxon>Verrucomicrobiota</taxon>
        <taxon>Verrucomicrobiia</taxon>
        <taxon>Verrucomicrobiales</taxon>
        <taxon>Rubritaleaceae</taxon>
        <taxon>Rubritalea</taxon>
    </lineage>
</organism>
<feature type="domain" description="Nucleotidyl transferase" evidence="1">
    <location>
        <begin position="6"/>
        <end position="142"/>
    </location>
</feature>
<name>A0ABW4Z8S3_9BACT</name>
<comment type="caution">
    <text evidence="2">The sequence shown here is derived from an EMBL/GenBank/DDBJ whole genome shotgun (WGS) entry which is preliminary data.</text>
</comment>
<evidence type="ECO:0000313" key="3">
    <source>
        <dbReference type="Proteomes" id="UP001597389"/>
    </source>
</evidence>
<dbReference type="SUPFAM" id="SSF53448">
    <property type="entry name" value="Nucleotide-diphospho-sugar transferases"/>
    <property type="match status" value="1"/>
</dbReference>
<gene>
    <name evidence="2" type="ORF">ACFSW8_05685</name>
</gene>
<dbReference type="EMBL" id="JBHUJB010000022">
    <property type="protein sequence ID" value="MFD2158381.1"/>
    <property type="molecule type" value="Genomic_DNA"/>
</dbReference>
<evidence type="ECO:0000259" key="1">
    <source>
        <dbReference type="Pfam" id="PF00483"/>
    </source>
</evidence>
<keyword evidence="3" id="KW-1185">Reference proteome</keyword>
<proteinExistence type="predicted"/>
<dbReference type="Pfam" id="PF00483">
    <property type="entry name" value="NTP_transferase"/>
    <property type="match status" value="1"/>
</dbReference>